<dbReference type="Proteomes" id="UP000244384">
    <property type="component" value="Chromosome"/>
</dbReference>
<accession>A0A2S0WMH3</accession>
<reference evidence="5" key="1">
    <citation type="submission" date="2018-01" db="EMBL/GenBank/DDBJ databases">
        <authorList>
            <person name="Li J."/>
        </authorList>
    </citation>
    <scope>NUCLEOTIDE SEQUENCE [LARGE SCALE GENOMIC DNA]</scope>
    <source>
        <strain evidence="5">592</strain>
    </source>
</reference>
<dbReference type="OrthoDB" id="9798454at2"/>
<dbReference type="PANTHER" id="PTHR10204:SF34">
    <property type="entry name" value="NAD(P)H DEHYDROGENASE [QUINONE] 1 ISOFORM 1"/>
    <property type="match status" value="1"/>
</dbReference>
<evidence type="ECO:0000259" key="3">
    <source>
        <dbReference type="Pfam" id="PF02525"/>
    </source>
</evidence>
<accession>A0A5F2ENW3</accession>
<dbReference type="Gene3D" id="3.40.50.360">
    <property type="match status" value="1"/>
</dbReference>
<dbReference type="GO" id="GO:0005829">
    <property type="term" value="C:cytosol"/>
    <property type="evidence" value="ECO:0007669"/>
    <property type="project" value="TreeGrafter"/>
</dbReference>
<dbReference type="EMBL" id="CP026952">
    <property type="protein sequence ID" value="AWB92470.1"/>
    <property type="molecule type" value="Genomic_DNA"/>
</dbReference>
<evidence type="ECO:0000256" key="2">
    <source>
        <dbReference type="ARBA" id="ARBA00023002"/>
    </source>
</evidence>
<proteinExistence type="inferred from homology"/>
<dbReference type="RefSeq" id="WP_108578115.1">
    <property type="nucleotide sequence ID" value="NZ_CP026952.1"/>
</dbReference>
<dbReference type="SUPFAM" id="SSF52218">
    <property type="entry name" value="Flavoproteins"/>
    <property type="match status" value="1"/>
</dbReference>
<dbReference type="GO" id="GO:0003955">
    <property type="term" value="F:NAD(P)H dehydrogenase (quinone) activity"/>
    <property type="evidence" value="ECO:0007669"/>
    <property type="project" value="TreeGrafter"/>
</dbReference>
<name>A0A2S0WMH3_9ACTN</name>
<dbReference type="InterPro" id="IPR051545">
    <property type="entry name" value="NAD(P)H_dehydrogenase_qn"/>
</dbReference>
<evidence type="ECO:0000313" key="5">
    <source>
        <dbReference type="Proteomes" id="UP000244384"/>
    </source>
</evidence>
<dbReference type="PANTHER" id="PTHR10204">
    <property type="entry name" value="NAD P H OXIDOREDUCTASE-RELATED"/>
    <property type="match status" value="1"/>
</dbReference>
<evidence type="ECO:0000256" key="1">
    <source>
        <dbReference type="ARBA" id="ARBA00006252"/>
    </source>
</evidence>
<organism evidence="4 5">
    <name type="scientific">Aeromicrobium chenweiae</name>
    <dbReference type="NCBI Taxonomy" id="2079793"/>
    <lineage>
        <taxon>Bacteria</taxon>
        <taxon>Bacillati</taxon>
        <taxon>Actinomycetota</taxon>
        <taxon>Actinomycetes</taxon>
        <taxon>Propionibacteriales</taxon>
        <taxon>Nocardioidaceae</taxon>
        <taxon>Aeromicrobium</taxon>
    </lineage>
</organism>
<dbReference type="Pfam" id="PF02525">
    <property type="entry name" value="Flavodoxin_2"/>
    <property type="match status" value="1"/>
</dbReference>
<dbReference type="InterPro" id="IPR003680">
    <property type="entry name" value="Flavodoxin_fold"/>
</dbReference>
<dbReference type="AlphaFoldDB" id="A0A2S0WMH3"/>
<dbReference type="KEGG" id="aez:C3E78_09800"/>
<keyword evidence="2" id="KW-0560">Oxidoreductase</keyword>
<sequence length="206" mass="22648">MAHGRSGSTLIVTAHPDETSLTHGVADRLQQLLGPERAARLDLAQEGFDPRFTQGDRDAYVGRGAPGPDVVDQQRRVDEVDHLVLVFPVFWWSLPALLKGWIDRVFIADWAFAYDEDDAVVPRLGRLTTHLLAVSGTSERSFDRHGYAQAFETQIHRGVIDFCGMQRGVTRFVRDAEAGDGQRIVREVEGAVAAVAAAITTTPDEA</sequence>
<comment type="similarity">
    <text evidence="1">Belongs to the NAD(P)H dehydrogenase (quinone) family.</text>
</comment>
<feature type="domain" description="Flavodoxin-like fold" evidence="3">
    <location>
        <begin position="9"/>
        <end position="177"/>
    </location>
</feature>
<dbReference type="InterPro" id="IPR029039">
    <property type="entry name" value="Flavoprotein-like_sf"/>
</dbReference>
<evidence type="ECO:0000313" key="4">
    <source>
        <dbReference type="EMBL" id="AWB92470.1"/>
    </source>
</evidence>
<keyword evidence="5" id="KW-1185">Reference proteome</keyword>
<gene>
    <name evidence="4" type="ORF">C3E78_09800</name>
</gene>
<protein>
    <submittedName>
        <fullName evidence="4">NAD(P)H dehydrogenase</fullName>
    </submittedName>
</protein>